<protein>
    <submittedName>
        <fullName evidence="1">Uncharacterized protein</fullName>
    </submittedName>
</protein>
<reference evidence="1 2" key="1">
    <citation type="submission" date="2018-11" db="EMBL/GenBank/DDBJ databases">
        <title>Complete Genome Sequence of Vbrio mediterranei 117-T6: a Potential Pathogen Bacteria Isolated from the Conchocelis of Pyropia.</title>
        <authorList>
            <person name="Liu Q."/>
        </authorList>
    </citation>
    <scope>NUCLEOTIDE SEQUENCE [LARGE SCALE GENOMIC DNA]</scope>
    <source>
        <strain evidence="1 2">117-T6</strain>
    </source>
</reference>
<gene>
    <name evidence="1" type="ORF">ECB94_22850</name>
</gene>
<accession>A0A3G4VH66</accession>
<organism evidence="1 2">
    <name type="scientific">Vibrio mediterranei</name>
    <dbReference type="NCBI Taxonomy" id="689"/>
    <lineage>
        <taxon>Bacteria</taxon>
        <taxon>Pseudomonadati</taxon>
        <taxon>Pseudomonadota</taxon>
        <taxon>Gammaproteobacteria</taxon>
        <taxon>Vibrionales</taxon>
        <taxon>Vibrionaceae</taxon>
        <taxon>Vibrio</taxon>
    </lineage>
</organism>
<evidence type="ECO:0000313" key="1">
    <source>
        <dbReference type="EMBL" id="AYV24110.1"/>
    </source>
</evidence>
<proteinExistence type="predicted"/>
<dbReference type="EMBL" id="CP033578">
    <property type="protein sequence ID" value="AYV24110.1"/>
    <property type="molecule type" value="Genomic_DNA"/>
</dbReference>
<dbReference type="RefSeq" id="WP_038226232.1">
    <property type="nucleotide sequence ID" value="NZ_CP033578.1"/>
</dbReference>
<evidence type="ECO:0000313" key="2">
    <source>
        <dbReference type="Proteomes" id="UP000279760"/>
    </source>
</evidence>
<dbReference type="AlphaFoldDB" id="A0A3G4VH66"/>
<name>A0A3G4VH66_9VIBR</name>
<dbReference type="Proteomes" id="UP000279760">
    <property type="component" value="Chromosome 2"/>
</dbReference>
<sequence>MEIQQCWSRFVNAEKLLKQGSWPEAKHLFSQVLDSLPSHVYHALECKQTRPCQFVFLVTGLRDASIYQSSILNSIGEPQQAFETLNRCYALLQFLSLEQTQLIKIVYAAIEESTDLVLSHMEAFCASQHSAEWTQKFNELSRSHHSIAVLNPHTNPTPNSHY</sequence>